<dbReference type="GO" id="GO:0008168">
    <property type="term" value="F:methyltransferase activity"/>
    <property type="evidence" value="ECO:0007669"/>
    <property type="project" value="UniProtKB-KW"/>
</dbReference>
<name>A0ABT9MU06_9ACTN</name>
<evidence type="ECO:0000256" key="5">
    <source>
        <dbReference type="ARBA" id="ARBA00022691"/>
    </source>
</evidence>
<dbReference type="InterPro" id="IPR029063">
    <property type="entry name" value="SAM-dependent_MTases_sf"/>
</dbReference>
<reference evidence="7 8" key="1">
    <citation type="submission" date="2023-07" db="EMBL/GenBank/DDBJ databases">
        <title>Sequencing the genomes of 1000 actinobacteria strains.</title>
        <authorList>
            <person name="Klenk H.-P."/>
        </authorList>
    </citation>
    <scope>NUCLEOTIDE SEQUENCE [LARGE SCALE GENOMIC DNA]</scope>
    <source>
        <strain evidence="7 8">DSM 44710</strain>
    </source>
</reference>
<dbReference type="GO" id="GO:0032259">
    <property type="term" value="P:methylation"/>
    <property type="evidence" value="ECO:0007669"/>
    <property type="project" value="UniProtKB-KW"/>
</dbReference>
<dbReference type="Pfam" id="PF04072">
    <property type="entry name" value="LCM"/>
    <property type="match status" value="1"/>
</dbReference>
<evidence type="ECO:0000256" key="6">
    <source>
        <dbReference type="RuleBase" id="RU362030"/>
    </source>
</evidence>
<dbReference type="EC" id="2.1.1.-" evidence="6"/>
<keyword evidence="5 6" id="KW-0949">S-adenosyl-L-methionine</keyword>
<comment type="similarity">
    <text evidence="2 6">Belongs to the UPF0677 family.</text>
</comment>
<dbReference type="EMBL" id="JAUSRA010000001">
    <property type="protein sequence ID" value="MDP9794922.1"/>
    <property type="molecule type" value="Genomic_DNA"/>
</dbReference>
<evidence type="ECO:0000313" key="7">
    <source>
        <dbReference type="EMBL" id="MDP9794922.1"/>
    </source>
</evidence>
<dbReference type="PANTHER" id="PTHR43619">
    <property type="entry name" value="S-ADENOSYL-L-METHIONINE-DEPENDENT METHYLTRANSFERASE YKTD-RELATED"/>
    <property type="match status" value="1"/>
</dbReference>
<comment type="caution">
    <text evidence="7">The sequence shown here is derived from an EMBL/GenBank/DDBJ whole genome shotgun (WGS) entry which is preliminary data.</text>
</comment>
<protein>
    <recommendedName>
        <fullName evidence="6">S-adenosyl-L-methionine-dependent methyltransferase</fullName>
        <ecNumber evidence="6">2.1.1.-</ecNumber>
    </recommendedName>
</protein>
<keyword evidence="4" id="KW-0808">Transferase</keyword>
<dbReference type="Gene3D" id="3.40.50.150">
    <property type="entry name" value="Vaccinia Virus protein VP39"/>
    <property type="match status" value="1"/>
</dbReference>
<dbReference type="NCBIfam" id="TIGR00027">
    <property type="entry name" value="mthyl_TIGR00027"/>
    <property type="match status" value="1"/>
</dbReference>
<accession>A0ABT9MU06</accession>
<dbReference type="RefSeq" id="WP_306830302.1">
    <property type="nucleotide sequence ID" value="NZ_JAUSRA010000001.1"/>
</dbReference>
<dbReference type="Proteomes" id="UP001240984">
    <property type="component" value="Unassembled WGS sequence"/>
</dbReference>
<evidence type="ECO:0000313" key="8">
    <source>
        <dbReference type="Proteomes" id="UP001240984"/>
    </source>
</evidence>
<dbReference type="InterPro" id="IPR011610">
    <property type="entry name" value="SAM_mthyl_Trfase_ML2640-like"/>
</dbReference>
<keyword evidence="3 6" id="KW-0489">Methyltransferase</keyword>
<gene>
    <name evidence="7" type="ORF">J2S43_003434</name>
</gene>
<comment type="function">
    <text evidence="1 6">Exhibits S-adenosyl-L-methionine-dependent methyltransferase activity.</text>
</comment>
<organism evidence="7 8">
    <name type="scientific">Catenuloplanes nepalensis</name>
    <dbReference type="NCBI Taxonomy" id="587533"/>
    <lineage>
        <taxon>Bacteria</taxon>
        <taxon>Bacillati</taxon>
        <taxon>Actinomycetota</taxon>
        <taxon>Actinomycetes</taxon>
        <taxon>Micromonosporales</taxon>
        <taxon>Micromonosporaceae</taxon>
        <taxon>Catenuloplanes</taxon>
    </lineage>
</organism>
<keyword evidence="8" id="KW-1185">Reference proteome</keyword>
<proteinExistence type="inferred from homology"/>
<evidence type="ECO:0000256" key="4">
    <source>
        <dbReference type="ARBA" id="ARBA00022679"/>
    </source>
</evidence>
<evidence type="ECO:0000256" key="3">
    <source>
        <dbReference type="ARBA" id="ARBA00022603"/>
    </source>
</evidence>
<dbReference type="SUPFAM" id="SSF53335">
    <property type="entry name" value="S-adenosyl-L-methionine-dependent methyltransferases"/>
    <property type="match status" value="1"/>
</dbReference>
<dbReference type="PANTHER" id="PTHR43619:SF2">
    <property type="entry name" value="S-ADENOSYL-L-METHIONINE-DEPENDENT METHYLTRANSFERASES SUPERFAMILY PROTEIN"/>
    <property type="match status" value="1"/>
</dbReference>
<evidence type="ECO:0000256" key="2">
    <source>
        <dbReference type="ARBA" id="ARBA00008138"/>
    </source>
</evidence>
<dbReference type="InterPro" id="IPR007213">
    <property type="entry name" value="Ppm1/Ppm2/Tcmp"/>
</dbReference>
<evidence type="ECO:0000256" key="1">
    <source>
        <dbReference type="ARBA" id="ARBA00003907"/>
    </source>
</evidence>
<sequence>MAVGDEQRTASGAGLMRALEQRAERPLFDDPLAGRLLGGWQAVMVGNRVLRWAFLRFMERIGPGFYGAVVCRTRVIDDACRDALAGGIRQVVIVGAGMDTRAYRMPEMSRARVWELDLTVVQAGKRAALARVLPEPPGHVRYAPFDLATQPVGEVLATAGGDLGAPTLVLCEAVLMYLPAGAFDGLLAYAGSLAPGSRLVLTYLPRGVHDDPRHAGWARRLSWQAAFDAPEMAARLAGCGLRVRADLGAEEHRELLLRPLGRSLDVFAGERVVIADA</sequence>